<evidence type="ECO:0000313" key="3">
    <source>
        <dbReference type="Proteomes" id="UP001589716"/>
    </source>
</evidence>
<dbReference type="RefSeq" id="WP_345486226.1">
    <property type="nucleotide sequence ID" value="NZ_BAAAWU010000001.1"/>
</dbReference>
<keyword evidence="3" id="KW-1185">Reference proteome</keyword>
<sequence>MATPEHTGQADRTEERVSMRDLLASCAAATAVSTPPRATDTGTGTEAAGEREAVVRDEAA</sequence>
<gene>
    <name evidence="2" type="ORF">ACFFTP_05705</name>
</gene>
<protein>
    <submittedName>
        <fullName evidence="2">Uncharacterized protein</fullName>
    </submittedName>
</protein>
<name>A0ABV5QJP9_9ACTN</name>
<comment type="caution">
    <text evidence="2">The sequence shown here is derived from an EMBL/GenBank/DDBJ whole genome shotgun (WGS) entry which is preliminary data.</text>
</comment>
<evidence type="ECO:0000256" key="1">
    <source>
        <dbReference type="SAM" id="MobiDB-lite"/>
    </source>
</evidence>
<dbReference type="Proteomes" id="UP001589716">
    <property type="component" value="Unassembled WGS sequence"/>
</dbReference>
<feature type="compositionally biased region" description="Basic and acidic residues" evidence="1">
    <location>
        <begin position="48"/>
        <end position="60"/>
    </location>
</feature>
<organism evidence="2 3">
    <name type="scientific">Streptomyces roseoviridis</name>
    <dbReference type="NCBI Taxonomy" id="67361"/>
    <lineage>
        <taxon>Bacteria</taxon>
        <taxon>Bacillati</taxon>
        <taxon>Actinomycetota</taxon>
        <taxon>Actinomycetes</taxon>
        <taxon>Kitasatosporales</taxon>
        <taxon>Streptomycetaceae</taxon>
        <taxon>Streptomyces</taxon>
    </lineage>
</organism>
<reference evidence="2 3" key="1">
    <citation type="submission" date="2024-09" db="EMBL/GenBank/DDBJ databases">
        <authorList>
            <person name="Sun Q."/>
            <person name="Mori K."/>
        </authorList>
    </citation>
    <scope>NUCLEOTIDE SEQUENCE [LARGE SCALE GENOMIC DNA]</scope>
    <source>
        <strain evidence="2 3">JCM 4414</strain>
    </source>
</reference>
<dbReference type="EMBL" id="JBHMCT010000005">
    <property type="protein sequence ID" value="MFB9553691.1"/>
    <property type="molecule type" value="Genomic_DNA"/>
</dbReference>
<proteinExistence type="predicted"/>
<feature type="region of interest" description="Disordered" evidence="1">
    <location>
        <begin position="28"/>
        <end position="60"/>
    </location>
</feature>
<feature type="compositionally biased region" description="Low complexity" evidence="1">
    <location>
        <begin position="37"/>
        <end position="47"/>
    </location>
</feature>
<evidence type="ECO:0000313" key="2">
    <source>
        <dbReference type="EMBL" id="MFB9553691.1"/>
    </source>
</evidence>
<accession>A0ABV5QJP9</accession>